<feature type="region of interest" description="Disordered" evidence="1">
    <location>
        <begin position="60"/>
        <end position="84"/>
    </location>
</feature>
<dbReference type="InterPro" id="IPR010982">
    <property type="entry name" value="Lambda_DNA-bd_dom_sf"/>
</dbReference>
<dbReference type="Gene3D" id="1.10.260.40">
    <property type="entry name" value="lambda repressor-like DNA-binding domains"/>
    <property type="match status" value="1"/>
</dbReference>
<dbReference type="Pfam" id="PF15943">
    <property type="entry name" value="YdaS_toxin"/>
    <property type="match status" value="1"/>
</dbReference>
<evidence type="ECO:0000313" key="3">
    <source>
        <dbReference type="Proteomes" id="UP000541347"/>
    </source>
</evidence>
<feature type="compositionally biased region" description="Polar residues" evidence="1">
    <location>
        <begin position="73"/>
        <end position="84"/>
    </location>
</feature>
<dbReference type="Proteomes" id="UP000541347">
    <property type="component" value="Unassembled WGS sequence"/>
</dbReference>
<organism evidence="2 3">
    <name type="scientific">Pannonibacter tanglangensis</name>
    <dbReference type="NCBI Taxonomy" id="2750084"/>
    <lineage>
        <taxon>Bacteria</taxon>
        <taxon>Pseudomonadati</taxon>
        <taxon>Pseudomonadota</taxon>
        <taxon>Alphaproteobacteria</taxon>
        <taxon>Hyphomicrobiales</taxon>
        <taxon>Stappiaceae</taxon>
        <taxon>Pannonibacter</taxon>
    </lineage>
</organism>
<dbReference type="InterPro" id="IPR031856">
    <property type="entry name" value="YdaS_toxin-like"/>
</dbReference>
<comment type="caution">
    <text evidence="2">The sequence shown here is derived from an EMBL/GenBank/DDBJ whole genome shotgun (WGS) entry which is preliminary data.</text>
</comment>
<accession>A0ABW9ZHC3</accession>
<gene>
    <name evidence="2" type="ORF">GWI71_10785</name>
</gene>
<reference evidence="2 3" key="1">
    <citation type="submission" date="2020-01" db="EMBL/GenBank/DDBJ databases">
        <authorList>
            <person name="Peng S.Y."/>
            <person name="Li J."/>
            <person name="Wang M."/>
            <person name="Wang L."/>
            <person name="Wang C.Q."/>
            <person name="Wang J.R."/>
        </authorList>
    </citation>
    <scope>NUCLEOTIDE SEQUENCE [LARGE SCALE GENOMIC DNA]</scope>
    <source>
        <strain evidence="2 3">XCT-34</strain>
    </source>
</reference>
<name>A0ABW9ZHC3_9HYPH</name>
<evidence type="ECO:0000256" key="1">
    <source>
        <dbReference type="SAM" id="MobiDB-lite"/>
    </source>
</evidence>
<proteinExistence type="predicted"/>
<protein>
    <submittedName>
        <fullName evidence="2">CI repressor</fullName>
    </submittedName>
</protein>
<sequence>MEQYPPLRLGLARCGLRLRDLAKALDVDPATVTRWAQKRVPAERVLDVERVTGLARSEIRPDLYGPSLPQPGAASSRTSQDIAG</sequence>
<dbReference type="SUPFAM" id="SSF47413">
    <property type="entry name" value="lambda repressor-like DNA-binding domains"/>
    <property type="match status" value="1"/>
</dbReference>
<dbReference type="EMBL" id="JAABLP010000003">
    <property type="protein sequence ID" value="NBN64166.1"/>
    <property type="molecule type" value="Genomic_DNA"/>
</dbReference>
<keyword evidence="3" id="KW-1185">Reference proteome</keyword>
<dbReference type="RefSeq" id="WP_161676183.1">
    <property type="nucleotide sequence ID" value="NZ_JAABLP010000003.1"/>
</dbReference>
<evidence type="ECO:0000313" key="2">
    <source>
        <dbReference type="EMBL" id="NBN64166.1"/>
    </source>
</evidence>